<evidence type="ECO:0000313" key="7">
    <source>
        <dbReference type="Proteomes" id="UP000241890"/>
    </source>
</evidence>
<keyword evidence="1 3" id="KW-0853">WD repeat</keyword>
<feature type="repeat" description="WD" evidence="3">
    <location>
        <begin position="1431"/>
        <end position="1473"/>
    </location>
</feature>
<dbReference type="InterPro" id="IPR057588">
    <property type="entry name" value="NWD1/2-like_WH"/>
</dbReference>
<feature type="repeat" description="WD" evidence="3">
    <location>
        <begin position="1225"/>
        <end position="1259"/>
    </location>
</feature>
<dbReference type="Pfam" id="PF25469">
    <property type="entry name" value="WHD_NWD1"/>
    <property type="match status" value="1"/>
</dbReference>
<dbReference type="PROSITE" id="PS00678">
    <property type="entry name" value="WD_REPEATS_1"/>
    <property type="match status" value="2"/>
</dbReference>
<keyword evidence="7" id="KW-1185">Reference proteome</keyword>
<dbReference type="InterPro" id="IPR019775">
    <property type="entry name" value="WD40_repeat_CS"/>
</dbReference>
<comment type="caution">
    <text evidence="6">The sequence shown here is derived from an EMBL/GenBank/DDBJ whole genome shotgun (WGS) entry which is preliminary data.</text>
</comment>
<dbReference type="PANTHER" id="PTHR19871">
    <property type="entry name" value="BETA TRANSDUCIN-RELATED PROTEIN"/>
    <property type="match status" value="1"/>
</dbReference>
<dbReference type="InterPro" id="IPR015943">
    <property type="entry name" value="WD40/YVTN_repeat-like_dom_sf"/>
</dbReference>
<evidence type="ECO:0000256" key="3">
    <source>
        <dbReference type="PROSITE-ProRule" id="PRU00221"/>
    </source>
</evidence>
<evidence type="ECO:0000259" key="5">
    <source>
        <dbReference type="Pfam" id="PF25469"/>
    </source>
</evidence>
<dbReference type="InterPro" id="IPR052752">
    <property type="entry name" value="NACHT-WD_repeat"/>
</dbReference>
<dbReference type="Gene3D" id="3.40.50.300">
    <property type="entry name" value="P-loop containing nucleotide triphosphate hydrolases"/>
    <property type="match status" value="1"/>
</dbReference>
<feature type="repeat" description="WD" evidence="3">
    <location>
        <begin position="934"/>
        <end position="960"/>
    </location>
</feature>
<evidence type="ECO:0000313" key="6">
    <source>
        <dbReference type="EMBL" id="GBG28021.1"/>
    </source>
</evidence>
<dbReference type="SMART" id="SM00320">
    <property type="entry name" value="WD40"/>
    <property type="match status" value="11"/>
</dbReference>
<dbReference type="SUPFAM" id="SSF50978">
    <property type="entry name" value="WD40 repeat-like"/>
    <property type="match status" value="2"/>
</dbReference>
<dbReference type="PANTHER" id="PTHR19871:SF14">
    <property type="entry name" value="DUF4062 DOMAIN-CONTAINING PROTEIN"/>
    <property type="match status" value="1"/>
</dbReference>
<feature type="domain" description="Orc1-like AAA ATPase" evidence="4">
    <location>
        <begin position="385"/>
        <end position="507"/>
    </location>
</feature>
<evidence type="ECO:0000256" key="2">
    <source>
        <dbReference type="ARBA" id="ARBA00022737"/>
    </source>
</evidence>
<sequence>MGQKPSSSLSKALFGRQGAKALADVLAEVAKNHETHSSAEIDDQAADDPDLVQRVFTGHATTEDLKLAPEIVRSFMSSTFTDTRSERDCFVAFCVPLLRAHCRDAGYEFELSEMRWGINSDISAQHKTAEICIRELKRCLDTSAAMHFIGIVGDKYGFRPFPADIEQEEFEALLAHCDRQEDRDLLETWFVLDTNSVPAVYRLRPVYEVLPEYSAEVQNEASRVWWSECFEPMQRALRAAAQRLYGDDEEARRPYEASVTELEMRLGFTHPGTFSLLLSRHLDGDVKHSGYCDTVDGAQEHLAALREWTGEHASAASSTTLEWKEGGIDAVAHASHASYIRSTLELLCRMYAEQIADLPPRVSDLTILEEAKAHARFAQRKQKDFVGRTHLIERIADAAQTQPATLVSGISGSGKTALAAQVLTQLPSDFVLIVRFIGTTADSSSVDDLVRSVCDQICAVYGGESVSPDATFDELAEAFRDDFLARASAERPLCVVLDSLDQLPAGSSLAWLPHESEVPDHCHLLLTAMNSGNRRPLKRARVILQCPEIEVPIMRLDDIDLVLDTWLAQLDRRDSAEQRAFCKRVLDQAEEPTYLMLRTVFNQMTQWSSFTPLPENWNQVTDVVSLLAAFFEDLEQKHGVLFTQVALGFLTSARDGLSQPELEDLLSLHNEVLDSVFRWWVPPVPRIPPLVVTRLLSDLEPFLVRKTGNTKAWFHRQFREQAERRYASRHAELAAYFGNRASQQEFALDHKVNGDDIILSADRMILAQPPLIGLEEKPNVRVLRELVYQTRLGPPETKLDLLRVAFDFSFLQAAARGSALADVIDQIVLASEDPVFDESARRQLHVLTRCILLSLPSVSRQPGCLAEQLWNRLAVSTTSEDVHLFGLFKAVQSIHQRAVGEFTSLEPVLTSGDGDLKMSFVVHRKNPYFVRTIDADRFATGAADGELKIWEFRTGQLMQTLNRKADVGGATRFAVHRPVGSSASFLVSGFYGGCIRVWNADSGTMVGDIQDAHDHWVYMVSPVRSGIDDDEHTRHPLPLLVSGSKATDVKVWHIPALQGTDASGEPRLLHTLTDSTYGINCVDASYATEIAAPTSERAPVFVIAGSNTDVRVWRTDDVWNEPCTQIYVLGVGSKPFNGVHCFWRPETQRRYLAGACEDMCVHIWDLTDGTLLHRLQGHTSDLRGITVHTGGALTGDDSQLIVFSSSDDHTCRAWDLDTGSLLRVFDAHSRSCRTMALSCSRQSLVTVSFDNTACIWDVEPSTWARDQSMLAKSSKEKEVRASAKRDVVRKWAGKLASDAKGVAAYRAICLAQIGEVLVCGWTDGTVTLMHASGATETIRVSESATRSWVSGIASCSSGKGLAIVSHDGSLRILDLQVSASTGREFSLVMKICEDELNDIVVVPTSDTAAIAGEDWKIYLVDLKGENIIGTLKGHVGAVLRLSLSPTSESFLMSTGRDRGVRVWNIETQDLVVAHAKAHKDWVPACSFLSSTAAVTGSEDGGLLWWADVAAEDCEPVILRASQTHVGYTNVATAPDGERFIATLMDGSFEIWLYVANEVPTCFTTSLESIGRIDASPYVGQANCVLFLQQSKSRSSSKRLSLRRSRTLATRLNIAVAFHNSGIACFSLQP</sequence>
<dbReference type="InterPro" id="IPR041664">
    <property type="entry name" value="AAA_16"/>
</dbReference>
<evidence type="ECO:0000256" key="1">
    <source>
        <dbReference type="ARBA" id="ARBA00022574"/>
    </source>
</evidence>
<dbReference type="PROSITE" id="PS50082">
    <property type="entry name" value="WD_REPEATS_2"/>
    <property type="match status" value="3"/>
</dbReference>
<protein>
    <submittedName>
        <fullName evidence="6">NACHT domain-and WD repeat-containing protein 1</fullName>
    </submittedName>
</protein>
<gene>
    <name evidence="6" type="ORF">FCC1311_042442</name>
</gene>
<dbReference type="OrthoDB" id="2325716at2759"/>
<dbReference type="EMBL" id="BEYU01000038">
    <property type="protein sequence ID" value="GBG28021.1"/>
    <property type="molecule type" value="Genomic_DNA"/>
</dbReference>
<proteinExistence type="predicted"/>
<reference evidence="6 7" key="1">
    <citation type="submission" date="2017-12" db="EMBL/GenBank/DDBJ databases">
        <title>Sequencing, de novo assembly and annotation of complete genome of a new Thraustochytrid species, strain FCC1311.</title>
        <authorList>
            <person name="Sedici K."/>
            <person name="Godart F."/>
            <person name="Aiese Cigliano R."/>
            <person name="Sanseverino W."/>
            <person name="Barakat M."/>
            <person name="Ortet P."/>
            <person name="Marechal E."/>
            <person name="Cagnac O."/>
            <person name="Amato A."/>
        </authorList>
    </citation>
    <scope>NUCLEOTIDE SEQUENCE [LARGE SCALE GENOMIC DNA]</scope>
</reference>
<dbReference type="Gene3D" id="2.130.10.10">
    <property type="entry name" value="YVTN repeat-like/Quinoprotein amine dehydrogenase"/>
    <property type="match status" value="3"/>
</dbReference>
<dbReference type="InParanoid" id="A0A2R5GIA9"/>
<dbReference type="PROSITE" id="PS50294">
    <property type="entry name" value="WD_REPEATS_REGION"/>
    <property type="match status" value="1"/>
</dbReference>
<accession>A0A2R5GIA9</accession>
<dbReference type="Pfam" id="PF13191">
    <property type="entry name" value="AAA_16"/>
    <property type="match status" value="1"/>
</dbReference>
<dbReference type="InterPro" id="IPR027417">
    <property type="entry name" value="P-loop_NTPase"/>
</dbReference>
<dbReference type="InterPro" id="IPR001680">
    <property type="entry name" value="WD40_rpt"/>
</dbReference>
<dbReference type="PROSITE" id="PS50007">
    <property type="entry name" value="PIPLC_X_DOMAIN"/>
    <property type="match status" value="1"/>
</dbReference>
<name>A0A2R5GIA9_9STRA</name>
<organism evidence="6 7">
    <name type="scientific">Hondaea fermentalgiana</name>
    <dbReference type="NCBI Taxonomy" id="2315210"/>
    <lineage>
        <taxon>Eukaryota</taxon>
        <taxon>Sar</taxon>
        <taxon>Stramenopiles</taxon>
        <taxon>Bigyra</taxon>
        <taxon>Labyrinthulomycetes</taxon>
        <taxon>Thraustochytrida</taxon>
        <taxon>Thraustochytriidae</taxon>
        <taxon>Hondaea</taxon>
    </lineage>
</organism>
<dbReference type="Proteomes" id="UP000241890">
    <property type="component" value="Unassembled WGS sequence"/>
</dbReference>
<dbReference type="InterPro" id="IPR036322">
    <property type="entry name" value="WD40_repeat_dom_sf"/>
</dbReference>
<evidence type="ECO:0000259" key="4">
    <source>
        <dbReference type="Pfam" id="PF13191"/>
    </source>
</evidence>
<feature type="domain" description="NWD1/2-like winged helix-turn-helix" evidence="5">
    <location>
        <begin position="625"/>
        <end position="733"/>
    </location>
</feature>
<dbReference type="Pfam" id="PF00400">
    <property type="entry name" value="WD40"/>
    <property type="match status" value="3"/>
</dbReference>
<keyword evidence="2" id="KW-0677">Repeat</keyword>
<dbReference type="SUPFAM" id="SSF52540">
    <property type="entry name" value="P-loop containing nucleoside triphosphate hydrolases"/>
    <property type="match status" value="1"/>
</dbReference>